<dbReference type="InterPro" id="IPR013566">
    <property type="entry name" value="EF_hand_assoc_1"/>
</dbReference>
<comment type="similarity">
    <text evidence="3 15">Belongs to the mitochondrial Rho GTPase family.</text>
</comment>
<sequence length="665" mass="75456">MTKERIKVVVCGDDVLGVGKTSLIACLVKDQYIPNLQDVLPPVTIPRDFSSSPYSPKNTVLVDTTNFDLSNLHGELKSADVIWLVYSDHESYDRIALYWMMMFRSLGVNLPVIVCKNKCDDYLTLKDSIDSSEAMMQNPFAEDTRIEDEEFIPILREFKEVETCIITSAKMKFNVNQAFYLCQRAITHPVAPLFDARVGELKPLTVLALKRIFLLSDIDQDGFLNDDEISNLQKRSFGKSIDKNELNSIKKALADLSAPSQEYGNFTLYVPGKGITKDGFLVLNKIYSEKGRHETTWGILRAFHYTDSLSINDKVLYPKIDIPDTASVELSPVGYRFLVELFITFDKDNDGGLNDQELNFLFKSTPGLPKLWLETNFPFSTVINSQAFVTLQGWLAQWTMTTFLDYKTTTEYLVYLGFEKDARLALQITKSRRQRRRNGKLYRAPVFDRKVFNCFVIGKAKGGKSSLLESFLGRSFSETYAPTIKPRIAVNSLELKGSKQYYLILQEFGEQEPAIIENSAKMKECDVLCLMYDSSDPESFSRLFSLINEHAHLQELPMIFVASKADLDKQQQRCYVQPDDFTDQLLIDHPLHVSSAWPSSLNELFIKIAEAALEPAKNTPGLSPDVRKEDVDYWQYALLATSAVGFVSLFTFMAVKLTKGMRNGS</sequence>
<dbReference type="EMBL" id="LT598492">
    <property type="protein sequence ID" value="SCW01433.1"/>
    <property type="molecule type" value="Genomic_DNA"/>
</dbReference>
<keyword evidence="4 16" id="KW-0812">Transmembrane</keyword>
<dbReference type="PROSITE" id="PS51419">
    <property type="entry name" value="RAB"/>
    <property type="match status" value="1"/>
</dbReference>
<keyword evidence="8 15" id="KW-1000">Mitochondrion outer membrane</keyword>
<reference evidence="18 19" key="1">
    <citation type="submission" date="2016-03" db="EMBL/GenBank/DDBJ databases">
        <authorList>
            <person name="Devillers H."/>
        </authorList>
    </citation>
    <scope>NUCLEOTIDE SEQUENCE [LARGE SCALE GENOMIC DNA]</scope>
    <source>
        <strain evidence="18">CBS 6772</strain>
    </source>
</reference>
<comment type="subcellular location">
    <subcellularLocation>
        <location evidence="2 15">Mitochondrion outer membrane</location>
        <topology evidence="2 15">Single-pass type IV membrane protein</topology>
    </subcellularLocation>
</comment>
<evidence type="ECO:0000313" key="18">
    <source>
        <dbReference type="EMBL" id="SCW01433.1"/>
    </source>
</evidence>
<keyword evidence="9 15" id="KW-0378">Hydrolase</keyword>
<evidence type="ECO:0000256" key="9">
    <source>
        <dbReference type="ARBA" id="ARBA00022801"/>
    </source>
</evidence>
<feature type="domain" description="Miro" evidence="17">
    <location>
        <begin position="5"/>
        <end position="188"/>
    </location>
</feature>
<protein>
    <recommendedName>
        <fullName evidence="15">Mitochondrial Rho GTPase</fullName>
        <ecNumber evidence="15">3.6.5.-</ecNumber>
    </recommendedName>
</protein>
<dbReference type="Pfam" id="PF08355">
    <property type="entry name" value="EF_assoc_1"/>
    <property type="match status" value="1"/>
</dbReference>
<evidence type="ECO:0000256" key="11">
    <source>
        <dbReference type="ARBA" id="ARBA00022989"/>
    </source>
</evidence>
<dbReference type="InterPro" id="IPR021181">
    <property type="entry name" value="Miro"/>
</dbReference>
<evidence type="ECO:0000256" key="5">
    <source>
        <dbReference type="ARBA" id="ARBA00022723"/>
    </source>
</evidence>
<dbReference type="Gene3D" id="1.10.238.10">
    <property type="entry name" value="EF-hand"/>
    <property type="match status" value="2"/>
</dbReference>
<dbReference type="PROSITE" id="PS00018">
    <property type="entry name" value="EF_HAND_1"/>
    <property type="match status" value="1"/>
</dbReference>
<dbReference type="GO" id="GO:0032865">
    <property type="term" value="C:ERMES complex"/>
    <property type="evidence" value="ECO:0007669"/>
    <property type="project" value="UniProtKB-ARBA"/>
</dbReference>
<keyword evidence="5" id="KW-0479">Metal-binding</keyword>
<dbReference type="PRINTS" id="PR00449">
    <property type="entry name" value="RASTRNSFRMNG"/>
</dbReference>
<dbReference type="OrthoDB" id="10020961at2759"/>
<dbReference type="PROSITE" id="PS51423">
    <property type="entry name" value="MIRO"/>
    <property type="match status" value="2"/>
</dbReference>
<dbReference type="InterPro" id="IPR011992">
    <property type="entry name" value="EF-hand-dom_pair"/>
</dbReference>
<comment type="function">
    <text evidence="1 15">Mitochondrial GTPase involved in mitochondrial trafficking. Probably involved in control of anterograde transport of mitochondria and their subcellular distribution.</text>
</comment>
<dbReference type="InterPro" id="IPR020860">
    <property type="entry name" value="MIRO_dom"/>
</dbReference>
<dbReference type="GO" id="GO:0007005">
    <property type="term" value="P:mitochondrion organization"/>
    <property type="evidence" value="ECO:0007669"/>
    <property type="project" value="InterPro"/>
</dbReference>
<dbReference type="PANTHER" id="PTHR46819">
    <property type="entry name" value="EF-HAND CALCIUM-BINDING DOMAIN-CONTAINING PROTEIN 7"/>
    <property type="match status" value="1"/>
</dbReference>
<keyword evidence="19" id="KW-1185">Reference proteome</keyword>
<dbReference type="STRING" id="4955.A0A1G4MC98"/>
<evidence type="ECO:0000259" key="17">
    <source>
        <dbReference type="PROSITE" id="PS51423"/>
    </source>
</evidence>
<dbReference type="Gene3D" id="3.40.50.300">
    <property type="entry name" value="P-loop containing nucleotide triphosphate hydrolases"/>
    <property type="match status" value="2"/>
</dbReference>
<dbReference type="CDD" id="cd01892">
    <property type="entry name" value="Miro2"/>
    <property type="match status" value="1"/>
</dbReference>
<dbReference type="Pfam" id="PF00071">
    <property type="entry name" value="Ras"/>
    <property type="match status" value="2"/>
</dbReference>
<evidence type="ECO:0000256" key="4">
    <source>
        <dbReference type="ARBA" id="ARBA00022692"/>
    </source>
</evidence>
<keyword evidence="11 16" id="KW-1133">Transmembrane helix</keyword>
<evidence type="ECO:0000256" key="8">
    <source>
        <dbReference type="ARBA" id="ARBA00022787"/>
    </source>
</evidence>
<feature type="domain" description="Miro" evidence="17">
    <location>
        <begin position="449"/>
        <end position="614"/>
    </location>
</feature>
<evidence type="ECO:0000256" key="2">
    <source>
        <dbReference type="ARBA" id="ARBA00004200"/>
    </source>
</evidence>
<keyword evidence="14 15" id="KW-0472">Membrane</keyword>
<keyword evidence="10 15" id="KW-0106">Calcium</keyword>
<organism evidence="18 19">
    <name type="scientific">Lachancea fermentati</name>
    <name type="common">Zygosaccharomyces fermentati</name>
    <dbReference type="NCBI Taxonomy" id="4955"/>
    <lineage>
        <taxon>Eukaryota</taxon>
        <taxon>Fungi</taxon>
        <taxon>Dikarya</taxon>
        <taxon>Ascomycota</taxon>
        <taxon>Saccharomycotina</taxon>
        <taxon>Saccharomycetes</taxon>
        <taxon>Saccharomycetales</taxon>
        <taxon>Saccharomycetaceae</taxon>
        <taxon>Lachancea</taxon>
    </lineage>
</organism>
<dbReference type="InterPro" id="IPR001806">
    <property type="entry name" value="Small_GTPase"/>
</dbReference>
<evidence type="ECO:0000256" key="12">
    <source>
        <dbReference type="ARBA" id="ARBA00023128"/>
    </source>
</evidence>
<evidence type="ECO:0000256" key="13">
    <source>
        <dbReference type="ARBA" id="ARBA00023134"/>
    </source>
</evidence>
<evidence type="ECO:0000256" key="14">
    <source>
        <dbReference type="ARBA" id="ARBA00023136"/>
    </source>
</evidence>
<evidence type="ECO:0000256" key="7">
    <source>
        <dbReference type="ARBA" id="ARBA00022741"/>
    </source>
</evidence>
<dbReference type="InterPro" id="IPR052266">
    <property type="entry name" value="Miro-EF-hand_domain"/>
</dbReference>
<dbReference type="SMART" id="SM00175">
    <property type="entry name" value="RAB"/>
    <property type="match status" value="1"/>
</dbReference>
<keyword evidence="6" id="KW-0677">Repeat</keyword>
<dbReference type="OMA" id="HETTWGI"/>
<keyword evidence="7 15" id="KW-0547">Nucleotide-binding</keyword>
<dbReference type="SMART" id="SM00054">
    <property type="entry name" value="EFh"/>
    <property type="match status" value="2"/>
</dbReference>
<evidence type="ECO:0000256" key="15">
    <source>
        <dbReference type="PIRNR" id="PIRNR037488"/>
    </source>
</evidence>
<evidence type="ECO:0000256" key="10">
    <source>
        <dbReference type="ARBA" id="ARBA00022837"/>
    </source>
</evidence>
<dbReference type="InterPro" id="IPR013567">
    <property type="entry name" value="EF_hand_assoc_2"/>
</dbReference>
<dbReference type="SUPFAM" id="SSF47473">
    <property type="entry name" value="EF-hand"/>
    <property type="match status" value="1"/>
</dbReference>
<dbReference type="SMART" id="SM00173">
    <property type="entry name" value="RAS"/>
    <property type="match status" value="1"/>
</dbReference>
<dbReference type="Pfam" id="PF08356">
    <property type="entry name" value="EF_assoc_2"/>
    <property type="match status" value="1"/>
</dbReference>
<feature type="transmembrane region" description="Helical" evidence="16">
    <location>
        <begin position="633"/>
        <end position="655"/>
    </location>
</feature>
<dbReference type="PIRSF" id="PIRSF037488">
    <property type="entry name" value="Mt_Rho_GTPase"/>
    <property type="match status" value="1"/>
</dbReference>
<dbReference type="InterPro" id="IPR027417">
    <property type="entry name" value="P-loop_NTPase"/>
</dbReference>
<dbReference type="Proteomes" id="UP000190831">
    <property type="component" value="Chromosome D"/>
</dbReference>
<evidence type="ECO:0000256" key="1">
    <source>
        <dbReference type="ARBA" id="ARBA00003481"/>
    </source>
</evidence>
<dbReference type="InterPro" id="IPR002048">
    <property type="entry name" value="EF_hand_dom"/>
</dbReference>
<keyword evidence="13 15" id="KW-0342">GTP-binding</keyword>
<dbReference type="EC" id="3.6.5.-" evidence="15"/>
<name>A0A1G4MC98_LACFM</name>
<proteinExistence type="inferred from homology"/>
<dbReference type="GO" id="GO:0003924">
    <property type="term" value="F:GTPase activity"/>
    <property type="evidence" value="ECO:0007669"/>
    <property type="project" value="InterPro"/>
</dbReference>
<dbReference type="SUPFAM" id="SSF52540">
    <property type="entry name" value="P-loop containing nucleoside triphosphate hydrolases"/>
    <property type="match status" value="2"/>
</dbReference>
<dbReference type="GO" id="GO:0005509">
    <property type="term" value="F:calcium ion binding"/>
    <property type="evidence" value="ECO:0007669"/>
    <property type="project" value="InterPro"/>
</dbReference>
<dbReference type="InterPro" id="IPR018247">
    <property type="entry name" value="EF_Hand_1_Ca_BS"/>
</dbReference>
<keyword evidence="12 15" id="KW-0496">Mitochondrion</keyword>
<dbReference type="GO" id="GO:0005525">
    <property type="term" value="F:GTP binding"/>
    <property type="evidence" value="ECO:0007669"/>
    <property type="project" value="UniProtKB-KW"/>
</dbReference>
<gene>
    <name evidence="18" type="ORF">LAFE_0D12464G</name>
</gene>
<dbReference type="FunFam" id="3.40.50.300:FF:000553">
    <property type="entry name" value="Mitochondrial Rho GTPase"/>
    <property type="match status" value="1"/>
</dbReference>
<evidence type="ECO:0000256" key="16">
    <source>
        <dbReference type="SAM" id="Phobius"/>
    </source>
</evidence>
<dbReference type="PANTHER" id="PTHR46819:SF1">
    <property type="entry name" value="EF-HAND CALCIUM-BINDING DOMAIN-CONTAINING PROTEIN 7"/>
    <property type="match status" value="1"/>
</dbReference>
<evidence type="ECO:0000313" key="19">
    <source>
        <dbReference type="Proteomes" id="UP000190831"/>
    </source>
</evidence>
<dbReference type="AlphaFoldDB" id="A0A1G4MC98"/>
<evidence type="ECO:0000256" key="3">
    <source>
        <dbReference type="ARBA" id="ARBA00007981"/>
    </source>
</evidence>
<accession>A0A1G4MC98</accession>
<evidence type="ECO:0000256" key="6">
    <source>
        <dbReference type="ARBA" id="ARBA00022737"/>
    </source>
</evidence>